<dbReference type="Proteomes" id="UP000034034">
    <property type="component" value="Chromosome"/>
</dbReference>
<gene>
    <name evidence="1" type="ORF">SXIM_34040</name>
</gene>
<reference evidence="1" key="1">
    <citation type="submission" date="2019-08" db="EMBL/GenBank/DDBJ databases">
        <title>Complete genome sequence of a mangrove-derived Streptomyces xiamenensis.</title>
        <authorList>
            <person name="Xu J."/>
        </authorList>
    </citation>
    <scope>NUCLEOTIDE SEQUENCE</scope>
    <source>
        <strain evidence="1">318</strain>
    </source>
</reference>
<name>A0A0F7FXQ9_9ACTN</name>
<dbReference type="PATRIC" id="fig|408015.6.peg.3446"/>
<dbReference type="AlphaFoldDB" id="A0A0F7FXQ9"/>
<accession>A0A0F7FXQ9</accession>
<protein>
    <submittedName>
        <fullName evidence="1">Uncharacterized protein</fullName>
    </submittedName>
</protein>
<organism evidence="1 2">
    <name type="scientific">Streptomyces xiamenensis</name>
    <dbReference type="NCBI Taxonomy" id="408015"/>
    <lineage>
        <taxon>Bacteria</taxon>
        <taxon>Bacillati</taxon>
        <taxon>Actinomycetota</taxon>
        <taxon>Actinomycetes</taxon>
        <taxon>Kitasatosporales</taxon>
        <taxon>Streptomycetaceae</taxon>
        <taxon>Streptomyces</taxon>
    </lineage>
</organism>
<dbReference type="HOGENOM" id="CLU_3066911_0_0_11"/>
<sequence>MADVRRSAVLTVARENLADAESLRLDSASTEELAYHFCVLKRSLREVLTVVAL</sequence>
<dbReference type="KEGG" id="sxi:SXIM_34040"/>
<dbReference type="STRING" id="408015.SXIM_34040"/>
<evidence type="ECO:0000313" key="2">
    <source>
        <dbReference type="Proteomes" id="UP000034034"/>
    </source>
</evidence>
<evidence type="ECO:0000313" key="1">
    <source>
        <dbReference type="EMBL" id="AKG44788.1"/>
    </source>
</evidence>
<keyword evidence="2" id="KW-1185">Reference proteome</keyword>
<dbReference type="EMBL" id="CP009922">
    <property type="protein sequence ID" value="AKG44788.1"/>
    <property type="molecule type" value="Genomic_DNA"/>
</dbReference>
<proteinExistence type="predicted"/>